<feature type="region of interest" description="Disordered" evidence="1">
    <location>
        <begin position="105"/>
        <end position="144"/>
    </location>
</feature>
<sequence length="812" mass="83998">MELPTQGRSLYFTPRETVIFGYLFDLADTDDDGLVGGNDGGHALLGRSRLPQSTLQRLWAEAGGESPDECLARPQWFVLVALVALAQAGRPCTLRDLLNTCDVVSSASAPPPPPQAFQQQSSSSGSSNAGRLLRPIPDFFLDGGTPPPPPVVAAVAAAVPTMIAEAAAEACPAGVGTTGANKHPRGMSGKGGRTADVPGSRGGQRGGAGASEQSGWREEGGPAAAGGGEEGGQLEVTVYSHRVVGEGYGSHTEYTVLANASLPGFARREMEVARRFSDFRWLHSCFQAIPGVLVPPLPPSKWAGSSSRDFVAERMKGLQRYMTRVAQHPILSRHYVFQVFLEGTPRGLRAAKALLPARVPGGCGGNNNNASAAWGDTFSPSMAGAGGTPVSPALSSTPSTTPPDESGFVRRRFTLGGADDMYVHGGGGGGGTSVDGLGGGGGGIRQGQRRSVSFGASSDESLCNGAAGGGQGPGWTGSALSVVANVGYEAYENYVSTSVSTSLTSIKGVLGAVKTRAKSAVGLGAGPAPIAVEPDPLYEAEVARIEELVAPVAGSVKIMESAAVLKRGVGYEMSRLGHYLTQVASLEDTDSLSAGVSADEIDAPAAAAAAGEGEELGGGISSRHGRGGGRGGGWAKAEQVLGQRMEKLATAWLGAIDQEECDFLDPLREQLGYLGSAKEVHRGRGRALDALQAGNASLQRNKQRLHAARAQGDAHMASVSMGKMEAAEERMTGAHTRAGQIAKTFKGEAKRFHECRRTEGVLAVLELSRAQAHFAHKANAAWKQGWRAPWPGGQLPPQAAAPAALGRARTER</sequence>
<dbReference type="PANTHER" id="PTHR10555:SF170">
    <property type="entry name" value="FI18122P1"/>
    <property type="match status" value="1"/>
</dbReference>
<organism evidence="3 4">
    <name type="scientific">Ectocarpus siliculosus</name>
    <name type="common">Brown alga</name>
    <name type="synonym">Conferva siliculosa</name>
    <dbReference type="NCBI Taxonomy" id="2880"/>
    <lineage>
        <taxon>Eukaryota</taxon>
        <taxon>Sar</taxon>
        <taxon>Stramenopiles</taxon>
        <taxon>Ochrophyta</taxon>
        <taxon>PX clade</taxon>
        <taxon>Phaeophyceae</taxon>
        <taxon>Ectocarpales</taxon>
        <taxon>Ectocarpaceae</taxon>
        <taxon>Ectocarpus</taxon>
    </lineage>
</organism>
<dbReference type="InterPro" id="IPR036871">
    <property type="entry name" value="PX_dom_sf"/>
</dbReference>
<dbReference type="eggNOG" id="KOG2527">
    <property type="taxonomic scope" value="Eukaryota"/>
</dbReference>
<dbReference type="Proteomes" id="UP000002630">
    <property type="component" value="Unassembled WGS sequence"/>
</dbReference>
<dbReference type="GO" id="GO:0035091">
    <property type="term" value="F:phosphatidylinositol binding"/>
    <property type="evidence" value="ECO:0007669"/>
    <property type="project" value="InterPro"/>
</dbReference>
<proteinExistence type="predicted"/>
<dbReference type="EMBL" id="FN649760">
    <property type="protein sequence ID" value="CBJ32023.1"/>
    <property type="molecule type" value="Genomic_DNA"/>
</dbReference>
<keyword evidence="4" id="KW-1185">Reference proteome</keyword>
<protein>
    <recommendedName>
        <fullName evidence="2">PX domain-containing protein</fullName>
    </recommendedName>
</protein>
<feature type="compositionally biased region" description="Low complexity" evidence="1">
    <location>
        <begin position="388"/>
        <end position="403"/>
    </location>
</feature>
<feature type="compositionally biased region" description="Gly residues" evidence="1">
    <location>
        <begin position="200"/>
        <end position="209"/>
    </location>
</feature>
<evidence type="ECO:0000256" key="1">
    <source>
        <dbReference type="SAM" id="MobiDB-lite"/>
    </source>
</evidence>
<dbReference type="InterPro" id="IPR027267">
    <property type="entry name" value="AH/BAR_dom_sf"/>
</dbReference>
<gene>
    <name evidence="3" type="ORF">Esi_0302_0027</name>
</gene>
<dbReference type="SUPFAM" id="SSF64268">
    <property type="entry name" value="PX domain"/>
    <property type="match status" value="1"/>
</dbReference>
<dbReference type="Gene3D" id="1.20.1270.60">
    <property type="entry name" value="Arfaptin homology (AH) domain/BAR domain"/>
    <property type="match status" value="1"/>
</dbReference>
<dbReference type="Pfam" id="PF00787">
    <property type="entry name" value="PX"/>
    <property type="match status" value="1"/>
</dbReference>
<dbReference type="SMART" id="SM00312">
    <property type="entry name" value="PX"/>
    <property type="match status" value="1"/>
</dbReference>
<evidence type="ECO:0000313" key="4">
    <source>
        <dbReference type="Proteomes" id="UP000002630"/>
    </source>
</evidence>
<dbReference type="InParanoid" id="D7FWD5"/>
<evidence type="ECO:0000313" key="3">
    <source>
        <dbReference type="EMBL" id="CBJ32023.1"/>
    </source>
</evidence>
<feature type="domain" description="PX" evidence="2">
    <location>
        <begin position="232"/>
        <end position="347"/>
    </location>
</feature>
<dbReference type="SUPFAM" id="SSF47473">
    <property type="entry name" value="EF-hand"/>
    <property type="match status" value="1"/>
</dbReference>
<dbReference type="InterPro" id="IPR011992">
    <property type="entry name" value="EF-hand-dom_pair"/>
</dbReference>
<feature type="region of interest" description="Disordered" evidence="1">
    <location>
        <begin position="383"/>
        <end position="407"/>
    </location>
</feature>
<dbReference type="AlphaFoldDB" id="D7FWD5"/>
<dbReference type="Gene3D" id="1.10.238.10">
    <property type="entry name" value="EF-hand"/>
    <property type="match status" value="1"/>
</dbReference>
<feature type="region of interest" description="Disordered" evidence="1">
    <location>
        <begin position="174"/>
        <end position="232"/>
    </location>
</feature>
<feature type="region of interest" description="Disordered" evidence="1">
    <location>
        <begin position="791"/>
        <end position="812"/>
    </location>
</feature>
<dbReference type="InterPro" id="IPR001683">
    <property type="entry name" value="PX_dom"/>
</dbReference>
<evidence type="ECO:0000259" key="2">
    <source>
        <dbReference type="PROSITE" id="PS50195"/>
    </source>
</evidence>
<accession>D7FWD5</accession>
<dbReference type="PANTHER" id="PTHR10555">
    <property type="entry name" value="SORTING NEXIN"/>
    <property type="match status" value="1"/>
</dbReference>
<reference evidence="3 4" key="1">
    <citation type="journal article" date="2010" name="Nature">
        <title>The Ectocarpus genome and the independent evolution of multicellularity in brown algae.</title>
        <authorList>
            <person name="Cock J.M."/>
            <person name="Sterck L."/>
            <person name="Rouze P."/>
            <person name="Scornet D."/>
            <person name="Allen A.E."/>
            <person name="Amoutzias G."/>
            <person name="Anthouard V."/>
            <person name="Artiguenave F."/>
            <person name="Aury J.M."/>
            <person name="Badger J.H."/>
            <person name="Beszteri B."/>
            <person name="Billiau K."/>
            <person name="Bonnet E."/>
            <person name="Bothwell J.H."/>
            <person name="Bowler C."/>
            <person name="Boyen C."/>
            <person name="Brownlee C."/>
            <person name="Carrano C.J."/>
            <person name="Charrier B."/>
            <person name="Cho G.Y."/>
            <person name="Coelho S.M."/>
            <person name="Collen J."/>
            <person name="Corre E."/>
            <person name="Da Silva C."/>
            <person name="Delage L."/>
            <person name="Delaroque N."/>
            <person name="Dittami S.M."/>
            <person name="Doulbeau S."/>
            <person name="Elias M."/>
            <person name="Farnham G."/>
            <person name="Gachon C.M."/>
            <person name="Gschloessl B."/>
            <person name="Heesch S."/>
            <person name="Jabbari K."/>
            <person name="Jubin C."/>
            <person name="Kawai H."/>
            <person name="Kimura K."/>
            <person name="Kloareg B."/>
            <person name="Kupper F.C."/>
            <person name="Lang D."/>
            <person name="Le Bail A."/>
            <person name="Leblanc C."/>
            <person name="Lerouge P."/>
            <person name="Lohr M."/>
            <person name="Lopez P.J."/>
            <person name="Martens C."/>
            <person name="Maumus F."/>
            <person name="Michel G."/>
            <person name="Miranda-Saavedra D."/>
            <person name="Morales J."/>
            <person name="Moreau H."/>
            <person name="Motomura T."/>
            <person name="Nagasato C."/>
            <person name="Napoli C.A."/>
            <person name="Nelson D.R."/>
            <person name="Nyvall-Collen P."/>
            <person name="Peters A.F."/>
            <person name="Pommier C."/>
            <person name="Potin P."/>
            <person name="Poulain J."/>
            <person name="Quesneville H."/>
            <person name="Read B."/>
            <person name="Rensing S.A."/>
            <person name="Ritter A."/>
            <person name="Rousvoal S."/>
            <person name="Samanta M."/>
            <person name="Samson G."/>
            <person name="Schroeder D.C."/>
            <person name="Segurens B."/>
            <person name="Strittmatter M."/>
            <person name="Tonon T."/>
            <person name="Tregear J.W."/>
            <person name="Valentin K."/>
            <person name="von Dassow P."/>
            <person name="Yamagishi T."/>
            <person name="Van de Peer Y."/>
            <person name="Wincker P."/>
        </authorList>
    </citation>
    <scope>NUCLEOTIDE SEQUENCE [LARGE SCALE GENOMIC DNA]</scope>
    <source>
        <strain evidence="4">Ec32 / CCAP1310/4</strain>
    </source>
</reference>
<dbReference type="OrthoDB" id="271164at2759"/>
<dbReference type="GO" id="GO:0005768">
    <property type="term" value="C:endosome"/>
    <property type="evidence" value="ECO:0007669"/>
    <property type="project" value="TreeGrafter"/>
</dbReference>
<name>D7FWD5_ECTSI</name>
<dbReference type="Gene3D" id="3.30.1520.10">
    <property type="entry name" value="Phox-like domain"/>
    <property type="match status" value="1"/>
</dbReference>
<dbReference type="STRING" id="2880.D7FWD5"/>
<feature type="region of interest" description="Disordered" evidence="1">
    <location>
        <begin position="607"/>
        <end position="634"/>
    </location>
</feature>
<dbReference type="PROSITE" id="PS50195">
    <property type="entry name" value="PX"/>
    <property type="match status" value="1"/>
</dbReference>
<feature type="compositionally biased region" description="Low complexity" evidence="1">
    <location>
        <begin position="116"/>
        <end position="129"/>
    </location>
</feature>